<dbReference type="OrthoDB" id="2656948at2"/>
<accession>R4KFC6</accession>
<gene>
    <name evidence="2" type="ORF">Desgi_2472</name>
</gene>
<dbReference type="KEGG" id="dgi:Desgi_2472"/>
<dbReference type="HOGENOM" id="CLU_149195_0_0_9"/>
<evidence type="ECO:0008006" key="4">
    <source>
        <dbReference type="Google" id="ProtNLM"/>
    </source>
</evidence>
<dbReference type="EMBL" id="CP003273">
    <property type="protein sequence ID" value="AGL01883.1"/>
    <property type="molecule type" value="Genomic_DNA"/>
</dbReference>
<evidence type="ECO:0000313" key="2">
    <source>
        <dbReference type="EMBL" id="AGL01883.1"/>
    </source>
</evidence>
<dbReference type="STRING" id="767817.Desgi_2472"/>
<dbReference type="Proteomes" id="UP000013520">
    <property type="component" value="Chromosome"/>
</dbReference>
<sequence length="139" mass="15000">MWLKSFVGRIVITGVALISGLSLGIFGFGPAIANQNQELAPVYQINENGQTYGSAANATTEENEPDLILAEGEDGTIGYVLSKDLNGKQPKTPKEALEIQRNTPSTRIIPLYDVDGKTVIGEFKISKGTTKIFLNEQSN</sequence>
<reference evidence="2 3" key="1">
    <citation type="submission" date="2012-01" db="EMBL/GenBank/DDBJ databases">
        <title>Complete sequence of Desulfotomaculum gibsoniae DSM 7213.</title>
        <authorList>
            <consortium name="US DOE Joint Genome Institute"/>
            <person name="Lucas S."/>
            <person name="Han J."/>
            <person name="Lapidus A."/>
            <person name="Cheng J.-F."/>
            <person name="Goodwin L."/>
            <person name="Pitluck S."/>
            <person name="Peters L."/>
            <person name="Ovchinnikova G."/>
            <person name="Teshima H."/>
            <person name="Detter J.C."/>
            <person name="Han C."/>
            <person name="Tapia R."/>
            <person name="Land M."/>
            <person name="Hauser L."/>
            <person name="Kyrpides N."/>
            <person name="Ivanova N."/>
            <person name="Pagani I."/>
            <person name="Parshina S."/>
            <person name="Plugge C."/>
            <person name="Muyzer G."/>
            <person name="Kuever J."/>
            <person name="Ivanova A."/>
            <person name="Nazina T."/>
            <person name="Klenk H.-P."/>
            <person name="Brambilla E."/>
            <person name="Spring S."/>
            <person name="Stams A.F."/>
            <person name="Woyke T."/>
        </authorList>
    </citation>
    <scope>NUCLEOTIDE SEQUENCE [LARGE SCALE GENOMIC DNA]</scope>
    <source>
        <strain evidence="2 3">DSM 7213</strain>
    </source>
</reference>
<dbReference type="RefSeq" id="WP_006523127.1">
    <property type="nucleotide sequence ID" value="NC_021184.1"/>
</dbReference>
<evidence type="ECO:0000313" key="3">
    <source>
        <dbReference type="Proteomes" id="UP000013520"/>
    </source>
</evidence>
<keyword evidence="1" id="KW-0812">Transmembrane</keyword>
<keyword evidence="3" id="KW-1185">Reference proteome</keyword>
<protein>
    <recommendedName>
        <fullName evidence="4">Peptidase M56 BlaR1</fullName>
    </recommendedName>
</protein>
<keyword evidence="1" id="KW-1133">Transmembrane helix</keyword>
<name>R4KFC6_9FIRM</name>
<evidence type="ECO:0000256" key="1">
    <source>
        <dbReference type="SAM" id="Phobius"/>
    </source>
</evidence>
<feature type="transmembrane region" description="Helical" evidence="1">
    <location>
        <begin position="6"/>
        <end position="28"/>
    </location>
</feature>
<dbReference type="eggNOG" id="COG4219">
    <property type="taxonomic scope" value="Bacteria"/>
</dbReference>
<dbReference type="AlphaFoldDB" id="R4KFC6"/>
<organism evidence="2 3">
    <name type="scientific">Desulfoscipio gibsoniae DSM 7213</name>
    <dbReference type="NCBI Taxonomy" id="767817"/>
    <lineage>
        <taxon>Bacteria</taxon>
        <taxon>Bacillati</taxon>
        <taxon>Bacillota</taxon>
        <taxon>Clostridia</taxon>
        <taxon>Eubacteriales</taxon>
        <taxon>Desulfallaceae</taxon>
        <taxon>Desulfoscipio</taxon>
    </lineage>
</organism>
<proteinExistence type="predicted"/>
<keyword evidence="1" id="KW-0472">Membrane</keyword>